<comment type="subcellular location">
    <subcellularLocation>
        <location evidence="1">Cell membrane</location>
        <topology evidence="1">Multi-pass membrane protein</topology>
    </subcellularLocation>
</comment>
<name>A0A3M2LQ01_9ACTN</name>
<organism evidence="9 10">
    <name type="scientific">Actinomadura harenae</name>
    <dbReference type="NCBI Taxonomy" id="2483351"/>
    <lineage>
        <taxon>Bacteria</taxon>
        <taxon>Bacillati</taxon>
        <taxon>Actinomycetota</taxon>
        <taxon>Actinomycetes</taxon>
        <taxon>Streptosporangiales</taxon>
        <taxon>Thermomonosporaceae</taxon>
        <taxon>Actinomadura</taxon>
    </lineage>
</organism>
<evidence type="ECO:0000256" key="4">
    <source>
        <dbReference type="ARBA" id="ARBA00022989"/>
    </source>
</evidence>
<feature type="transmembrane region" description="Helical" evidence="7">
    <location>
        <begin position="473"/>
        <end position="491"/>
    </location>
</feature>
<comment type="caution">
    <text evidence="9">The sequence shown here is derived from an EMBL/GenBank/DDBJ whole genome shotgun (WGS) entry which is preliminary data.</text>
</comment>
<feature type="transmembrane region" description="Helical" evidence="7">
    <location>
        <begin position="210"/>
        <end position="235"/>
    </location>
</feature>
<feature type="transmembrane region" description="Helical" evidence="7">
    <location>
        <begin position="382"/>
        <end position="405"/>
    </location>
</feature>
<gene>
    <name evidence="9" type="ORF">EBO15_33710</name>
</gene>
<sequence>MCRGSPTRRGRASRNGGQGDPEGGLGGASSGGGSGPCPNGRSRRRGPRQMIKDMRSEQARRWARAPLILRLAWRNVRNDRLGFAACFVAVLTAVVLVSGNSLLVAAAAPRSELDGVTGILILSAFLSGFVSVFVVGGMLGLHAGRRRRTWGLLRSIGMTAPQMRRLVLAEALTLALAASALGSVLAVPYAKAMAVFLREVGFAPTDVPVHLSPVPFLLAFVTGPAVMLGAALGAARRAVRLRPLEVLRETHVQRGILPMPRLVFGGAVLLGGLWLAVATSRMPVKDAEPAAFGTTLLLCVGVGSLGPGILTGLVRMLGPVLIRIDRLPGRLACSALLAAPGRAWAMVSPVMLTMALACTFLFSVDTEDVWKGFHRTGALAWVAPVMVGSATVFTVIAVVNAAAVAMADRGDSLRLLRQVGALPAQLVRAVCWEVLVATGAGALLGSAIAALSLAALGRSMTGEAWFAVSFPQYAGLLATCVAGGLVGALAATRKARKGPLLPASAPR</sequence>
<dbReference type="GO" id="GO:0005886">
    <property type="term" value="C:plasma membrane"/>
    <property type="evidence" value="ECO:0007669"/>
    <property type="project" value="UniProtKB-SubCell"/>
</dbReference>
<evidence type="ECO:0000256" key="1">
    <source>
        <dbReference type="ARBA" id="ARBA00004651"/>
    </source>
</evidence>
<keyword evidence="5 7" id="KW-0472">Membrane</keyword>
<feature type="region of interest" description="Disordered" evidence="6">
    <location>
        <begin position="1"/>
        <end position="57"/>
    </location>
</feature>
<feature type="compositionally biased region" description="Gly residues" evidence="6">
    <location>
        <begin position="16"/>
        <end position="35"/>
    </location>
</feature>
<dbReference type="InterPro" id="IPR038766">
    <property type="entry name" value="Membrane_comp_ABC_pdt"/>
</dbReference>
<keyword evidence="10" id="KW-1185">Reference proteome</keyword>
<feature type="transmembrane region" description="Helical" evidence="7">
    <location>
        <begin position="289"/>
        <end position="322"/>
    </location>
</feature>
<feature type="transmembrane region" description="Helical" evidence="7">
    <location>
        <begin position="119"/>
        <end position="144"/>
    </location>
</feature>
<feature type="domain" description="ABC3 transporter permease C-terminal" evidence="8">
    <location>
        <begin position="123"/>
        <end position="241"/>
    </location>
</feature>
<feature type="transmembrane region" description="Helical" evidence="7">
    <location>
        <begin position="343"/>
        <end position="362"/>
    </location>
</feature>
<dbReference type="PANTHER" id="PTHR30287:SF1">
    <property type="entry name" value="INNER MEMBRANE PROTEIN"/>
    <property type="match status" value="1"/>
</dbReference>
<evidence type="ECO:0000256" key="3">
    <source>
        <dbReference type="ARBA" id="ARBA00022692"/>
    </source>
</evidence>
<reference evidence="9 10" key="1">
    <citation type="submission" date="2018-10" db="EMBL/GenBank/DDBJ databases">
        <title>Isolation from soil.</title>
        <authorList>
            <person name="Hu J."/>
        </authorList>
    </citation>
    <scope>NUCLEOTIDE SEQUENCE [LARGE SCALE GENOMIC DNA]</scope>
    <source>
        <strain evidence="9 10">NEAU-Ht49</strain>
    </source>
</reference>
<keyword evidence="2" id="KW-1003">Cell membrane</keyword>
<evidence type="ECO:0000256" key="6">
    <source>
        <dbReference type="SAM" id="MobiDB-lite"/>
    </source>
</evidence>
<proteinExistence type="predicted"/>
<evidence type="ECO:0000313" key="9">
    <source>
        <dbReference type="EMBL" id="RMI38155.1"/>
    </source>
</evidence>
<keyword evidence="4 7" id="KW-1133">Transmembrane helix</keyword>
<feature type="transmembrane region" description="Helical" evidence="7">
    <location>
        <begin position="426"/>
        <end position="453"/>
    </location>
</feature>
<evidence type="ECO:0000256" key="7">
    <source>
        <dbReference type="SAM" id="Phobius"/>
    </source>
</evidence>
<evidence type="ECO:0000313" key="10">
    <source>
        <dbReference type="Proteomes" id="UP000282674"/>
    </source>
</evidence>
<evidence type="ECO:0000259" key="8">
    <source>
        <dbReference type="Pfam" id="PF02687"/>
    </source>
</evidence>
<accession>A0A3M2LQ01</accession>
<feature type="compositionally biased region" description="Basic residues" evidence="6">
    <location>
        <begin position="1"/>
        <end position="12"/>
    </location>
</feature>
<dbReference type="InterPro" id="IPR003838">
    <property type="entry name" value="ABC3_permease_C"/>
</dbReference>
<dbReference type="AlphaFoldDB" id="A0A3M2LQ01"/>
<evidence type="ECO:0000256" key="2">
    <source>
        <dbReference type="ARBA" id="ARBA00022475"/>
    </source>
</evidence>
<feature type="transmembrane region" description="Helical" evidence="7">
    <location>
        <begin position="165"/>
        <end position="190"/>
    </location>
</feature>
<dbReference type="Proteomes" id="UP000282674">
    <property type="component" value="Unassembled WGS sequence"/>
</dbReference>
<feature type="transmembrane region" description="Helical" evidence="7">
    <location>
        <begin position="256"/>
        <end position="277"/>
    </location>
</feature>
<feature type="transmembrane region" description="Helical" evidence="7">
    <location>
        <begin position="81"/>
        <end position="107"/>
    </location>
</feature>
<dbReference type="PANTHER" id="PTHR30287">
    <property type="entry name" value="MEMBRANE COMPONENT OF PREDICTED ABC SUPERFAMILY METABOLITE UPTAKE TRANSPORTER"/>
    <property type="match status" value="1"/>
</dbReference>
<dbReference type="Pfam" id="PF02687">
    <property type="entry name" value="FtsX"/>
    <property type="match status" value="1"/>
</dbReference>
<dbReference type="EMBL" id="RFFG01000091">
    <property type="protein sequence ID" value="RMI38155.1"/>
    <property type="molecule type" value="Genomic_DNA"/>
</dbReference>
<protein>
    <submittedName>
        <fullName evidence="9">FtsX-like permease family protein</fullName>
    </submittedName>
</protein>
<evidence type="ECO:0000256" key="5">
    <source>
        <dbReference type="ARBA" id="ARBA00023136"/>
    </source>
</evidence>
<keyword evidence="3 7" id="KW-0812">Transmembrane</keyword>